<dbReference type="InterPro" id="IPR049735">
    <property type="entry name" value="NovE/LmbU-like"/>
</dbReference>
<evidence type="ECO:0000313" key="2">
    <source>
        <dbReference type="EMBL" id="QAR15124.1"/>
    </source>
</evidence>
<evidence type="ECO:0000256" key="1">
    <source>
        <dbReference type="SAM" id="MobiDB-lite"/>
    </source>
</evidence>
<proteinExistence type="predicted"/>
<reference evidence="2" key="1">
    <citation type="submission" date="2018-11" db="EMBL/GenBank/DDBJ databases">
        <authorList>
            <person name="Liu M."/>
        </authorList>
    </citation>
    <scope>NUCLEOTIDE SEQUENCE</scope>
</reference>
<sequence length="224" mass="25631">MAHFQGGKLVRQTAKYHQRDSQLPVGRKPSDAAARPGCNDQDRILTTRVGLKIPAVLSYDRWEKAGLHIFQIADSSAWCLGDWLVYGQERYADRYRTGVQAAGLDYQTLRNYAWVARHFELGRRRENLSFGHHAEVASLPPAQADLWLDRAEQHGWSRNQLRLRLRESRQGDRTAPLARVSLPRISVPVDRVERWRQAASKVEGDFEEWILVALDRAAAHELGD</sequence>
<organism evidence="2">
    <name type="scientific">Streptomyces murinus</name>
    <dbReference type="NCBI Taxonomy" id="33900"/>
    <lineage>
        <taxon>Bacteria</taxon>
        <taxon>Bacillati</taxon>
        <taxon>Actinomycetota</taxon>
        <taxon>Actinomycetes</taxon>
        <taxon>Kitasatosporales</taxon>
        <taxon>Streptomycetaceae</taxon>
        <taxon>Streptomyces</taxon>
    </lineage>
</organism>
<dbReference type="EMBL" id="MK234849">
    <property type="protein sequence ID" value="QAR15124.1"/>
    <property type="molecule type" value="Genomic_DNA"/>
</dbReference>
<dbReference type="NCBIfam" id="NF038070">
    <property type="entry name" value="LmbU_fam_TF"/>
    <property type="match status" value="1"/>
</dbReference>
<protein>
    <submittedName>
        <fullName evidence="2">AcnO</fullName>
    </submittedName>
</protein>
<dbReference type="AlphaFoldDB" id="A0A410J370"/>
<feature type="region of interest" description="Disordered" evidence="1">
    <location>
        <begin position="1"/>
        <end position="38"/>
    </location>
</feature>
<accession>A0A410J370</accession>
<name>A0A410J370_STRMR</name>